<evidence type="ECO:0000256" key="1">
    <source>
        <dbReference type="ARBA" id="ARBA00022723"/>
    </source>
</evidence>
<evidence type="ECO:0000313" key="3">
    <source>
        <dbReference type="EMBL" id="TBL73883.1"/>
    </source>
</evidence>
<evidence type="ECO:0000313" key="4">
    <source>
        <dbReference type="Proteomes" id="UP000293142"/>
    </source>
</evidence>
<dbReference type="Proteomes" id="UP000293142">
    <property type="component" value="Unassembled WGS sequence"/>
</dbReference>
<dbReference type="GO" id="GO:0004493">
    <property type="term" value="F:methylmalonyl-CoA epimerase activity"/>
    <property type="evidence" value="ECO:0007669"/>
    <property type="project" value="TreeGrafter"/>
</dbReference>
<dbReference type="InterPro" id="IPR029068">
    <property type="entry name" value="Glyas_Bleomycin-R_OHBP_Dase"/>
</dbReference>
<dbReference type="Pfam" id="PF00903">
    <property type="entry name" value="Glyoxalase"/>
    <property type="match status" value="1"/>
</dbReference>
<dbReference type="PROSITE" id="PS51819">
    <property type="entry name" value="VOC"/>
    <property type="match status" value="1"/>
</dbReference>
<gene>
    <name evidence="3" type="ORF">EYB31_25565</name>
</gene>
<evidence type="ECO:0000259" key="2">
    <source>
        <dbReference type="PROSITE" id="PS51819"/>
    </source>
</evidence>
<dbReference type="InterPro" id="IPR037523">
    <property type="entry name" value="VOC_core"/>
</dbReference>
<dbReference type="AlphaFoldDB" id="A0A4Q9DN66"/>
<dbReference type="GO" id="GO:0046872">
    <property type="term" value="F:metal ion binding"/>
    <property type="evidence" value="ECO:0007669"/>
    <property type="project" value="UniProtKB-KW"/>
</dbReference>
<dbReference type="Gene3D" id="3.10.180.10">
    <property type="entry name" value="2,3-Dihydroxybiphenyl 1,2-Dioxygenase, domain 1"/>
    <property type="match status" value="1"/>
</dbReference>
<keyword evidence="4" id="KW-1185">Reference proteome</keyword>
<dbReference type="SUPFAM" id="SSF54593">
    <property type="entry name" value="Glyoxalase/Bleomycin resistance protein/Dihydroxybiphenyl dioxygenase"/>
    <property type="match status" value="1"/>
</dbReference>
<dbReference type="CDD" id="cd06587">
    <property type="entry name" value="VOC"/>
    <property type="match status" value="1"/>
</dbReference>
<keyword evidence="1" id="KW-0479">Metal-binding</keyword>
<protein>
    <submittedName>
        <fullName evidence="3">VOC family protein</fullName>
    </submittedName>
</protein>
<comment type="caution">
    <text evidence="3">The sequence shown here is derived from an EMBL/GenBank/DDBJ whole genome shotgun (WGS) entry which is preliminary data.</text>
</comment>
<dbReference type="PANTHER" id="PTHR43048">
    <property type="entry name" value="METHYLMALONYL-COA EPIMERASE"/>
    <property type="match status" value="1"/>
</dbReference>
<sequence length="219" mass="25218">MYALIARSPLVQARKDRESGFCRSFRPFIACVSIAFFVRGAAGNGCRIRMHGKTILRLRFRPNYEWRESPMITGITHYGAKVKDLDRTIQFYRDILEFEEAFRLYDDEGALRIVYFHIGRNHFVEFFPGGIEDYEYIPTGAGTNHLCYEVDDAYAAAERIKAKGYPLHKDVEKGRSGCLQFWLLDPEGNRIELMQLLPDSMQAKALQAIQEKYNGQTGV</sequence>
<dbReference type="GO" id="GO:0046491">
    <property type="term" value="P:L-methylmalonyl-CoA metabolic process"/>
    <property type="evidence" value="ECO:0007669"/>
    <property type="project" value="TreeGrafter"/>
</dbReference>
<reference evidence="3 4" key="1">
    <citation type="submission" date="2019-02" db="EMBL/GenBank/DDBJ databases">
        <title>Paenibacillus sp. nov., isolated from surface-sterilized tissue of Thalictrum simplex L.</title>
        <authorList>
            <person name="Tuo L."/>
        </authorList>
    </citation>
    <scope>NUCLEOTIDE SEQUENCE [LARGE SCALE GENOMIC DNA]</scope>
    <source>
        <strain evidence="3 4">N2SHLJ1</strain>
    </source>
</reference>
<dbReference type="InterPro" id="IPR004360">
    <property type="entry name" value="Glyas_Fos-R_dOase_dom"/>
</dbReference>
<dbReference type="InterPro" id="IPR051785">
    <property type="entry name" value="MMCE/EMCE_epimerase"/>
</dbReference>
<dbReference type="EMBL" id="SIRE01000020">
    <property type="protein sequence ID" value="TBL73883.1"/>
    <property type="molecule type" value="Genomic_DNA"/>
</dbReference>
<dbReference type="PANTHER" id="PTHR43048:SF3">
    <property type="entry name" value="METHYLMALONYL-COA EPIMERASE, MITOCHONDRIAL"/>
    <property type="match status" value="1"/>
</dbReference>
<feature type="domain" description="VOC" evidence="2">
    <location>
        <begin position="74"/>
        <end position="196"/>
    </location>
</feature>
<organism evidence="3 4">
    <name type="scientific">Paenibacillus thalictri</name>
    <dbReference type="NCBI Taxonomy" id="2527873"/>
    <lineage>
        <taxon>Bacteria</taxon>
        <taxon>Bacillati</taxon>
        <taxon>Bacillota</taxon>
        <taxon>Bacilli</taxon>
        <taxon>Bacillales</taxon>
        <taxon>Paenibacillaceae</taxon>
        <taxon>Paenibacillus</taxon>
    </lineage>
</organism>
<name>A0A4Q9DN66_9BACL</name>
<proteinExistence type="predicted"/>
<dbReference type="OrthoDB" id="375220at2"/>
<accession>A0A4Q9DN66</accession>